<dbReference type="EMBL" id="JAOPEN010000001">
    <property type="protein sequence ID" value="KAJ4865171.1"/>
    <property type="molecule type" value="Genomic_DNA"/>
</dbReference>
<accession>A0A9W9JSB5</accession>
<organism evidence="2 3">
    <name type="scientific">Trichoderma breve</name>
    <dbReference type="NCBI Taxonomy" id="2034170"/>
    <lineage>
        <taxon>Eukaryota</taxon>
        <taxon>Fungi</taxon>
        <taxon>Dikarya</taxon>
        <taxon>Ascomycota</taxon>
        <taxon>Pezizomycotina</taxon>
        <taxon>Sordariomycetes</taxon>
        <taxon>Hypocreomycetidae</taxon>
        <taxon>Hypocreales</taxon>
        <taxon>Hypocreaceae</taxon>
        <taxon>Trichoderma</taxon>
    </lineage>
</organism>
<dbReference type="AlphaFoldDB" id="A0A9W9JSB5"/>
<protein>
    <submittedName>
        <fullName evidence="2">Glycosyl hydrolase family 71 domain-containing protein</fullName>
    </submittedName>
</protein>
<dbReference type="CDD" id="cd11577">
    <property type="entry name" value="GH71"/>
    <property type="match status" value="1"/>
</dbReference>
<feature type="chain" id="PRO_5040885110" evidence="1">
    <location>
        <begin position="24"/>
        <end position="399"/>
    </location>
</feature>
<evidence type="ECO:0000313" key="3">
    <source>
        <dbReference type="Proteomes" id="UP001140511"/>
    </source>
</evidence>
<feature type="signal peptide" evidence="1">
    <location>
        <begin position="1"/>
        <end position="23"/>
    </location>
</feature>
<comment type="caution">
    <text evidence="2">The sequence shown here is derived from an EMBL/GenBank/DDBJ whole genome shotgun (WGS) entry which is preliminary data.</text>
</comment>
<reference evidence="2" key="1">
    <citation type="submission" date="2022-09" db="EMBL/GenBank/DDBJ databases">
        <title>Chromosome-level assembly of Trichoderma breve T069, a fungus used in development of biopesticide product.</title>
        <authorList>
            <person name="Lin R."/>
            <person name="Liu T."/>
        </authorList>
    </citation>
    <scope>NUCLEOTIDE SEQUENCE</scope>
    <source>
        <strain evidence="2">T069</strain>
    </source>
</reference>
<name>A0A9W9JSB5_9HYPO</name>
<keyword evidence="3" id="KW-1185">Reference proteome</keyword>
<dbReference type="Pfam" id="PF03659">
    <property type="entry name" value="Glyco_hydro_71"/>
    <property type="match status" value="2"/>
</dbReference>
<evidence type="ECO:0000256" key="1">
    <source>
        <dbReference type="SAM" id="SignalP"/>
    </source>
</evidence>
<keyword evidence="1" id="KW-0732">Signal</keyword>
<dbReference type="RefSeq" id="XP_056034227.1">
    <property type="nucleotide sequence ID" value="XM_056168911.1"/>
</dbReference>
<sequence length="399" mass="43706">MRSTGMLATISVILSNALGFVAAQGSRPVFAHFMVGIVEKFTVQDWLNEIQQAQAIGIDGFALNCAPPWVDSYTPKQLDNAYTAAQQLNFKMFISFDFAYWSNGDTGNITSFVGKYAAHPAQAIFNGGALVSTFDPASAGSVSAQFGIDGAFSWYAWPTDGGNSVIEGPMTTVWDQRYIQGLNGRPYMAPVSPWFSTHFNTKNWVFICEEQPVRRWQQILDMKPALVEIITWNDFGESHYISGSEPNHSDDGSSQWANGFPHDGWRDIYRPYIAAYKAGASSPTVNTDEIVYWYRPVPHAARCTNDPLGIPRGAELMDDLVFVSTLLTQPAQLTVTSGNVAPVTVNADAGVHVFNFTMGVGKQSFSVSRGGRQILGGQSAKDIVSSCQTYNFNAYVGKF</sequence>
<dbReference type="GeneID" id="80863599"/>
<keyword evidence="2" id="KW-0378">Hydrolase</keyword>
<proteinExistence type="predicted"/>
<dbReference type="GO" id="GO:0051118">
    <property type="term" value="F:glucan endo-1,3-alpha-glucosidase activity"/>
    <property type="evidence" value="ECO:0007669"/>
    <property type="project" value="InterPro"/>
</dbReference>
<dbReference type="Gene3D" id="3.20.20.80">
    <property type="entry name" value="Glycosidases"/>
    <property type="match status" value="2"/>
</dbReference>
<evidence type="ECO:0000313" key="2">
    <source>
        <dbReference type="EMBL" id="KAJ4865171.1"/>
    </source>
</evidence>
<dbReference type="Proteomes" id="UP001140511">
    <property type="component" value="Unassembled WGS sequence"/>
</dbReference>
<gene>
    <name evidence="2" type="ORF">T069G_01701</name>
</gene>
<dbReference type="InterPro" id="IPR005197">
    <property type="entry name" value="Glyco_hydro_71"/>
</dbReference>